<gene>
    <name evidence="7" type="ORF">FZ934_25160</name>
</gene>
<accession>A0A5Q0CE04</accession>
<feature type="region of interest" description="Disordered" evidence="5">
    <location>
        <begin position="1"/>
        <end position="21"/>
    </location>
</feature>
<evidence type="ECO:0000313" key="7">
    <source>
        <dbReference type="EMBL" id="QFY63535.1"/>
    </source>
</evidence>
<dbReference type="InterPro" id="IPR043519">
    <property type="entry name" value="NT_sf"/>
</dbReference>
<dbReference type="InterPro" id="IPR006116">
    <property type="entry name" value="NT_2-5OAS_ClassI-CCAase"/>
</dbReference>
<dbReference type="Pfam" id="PF26305">
    <property type="entry name" value="CD_NTase_C"/>
    <property type="match status" value="1"/>
</dbReference>
<evidence type="ECO:0000256" key="5">
    <source>
        <dbReference type="SAM" id="MobiDB-lite"/>
    </source>
</evidence>
<evidence type="ECO:0000313" key="8">
    <source>
        <dbReference type="Proteomes" id="UP000326881"/>
    </source>
</evidence>
<dbReference type="AlphaFoldDB" id="A0A5Q0CE04"/>
<keyword evidence="1 7" id="KW-0808">Transferase</keyword>
<keyword evidence="7" id="KW-0614">Plasmid</keyword>
<dbReference type="SUPFAM" id="SSF81301">
    <property type="entry name" value="Nucleotidyltransferase"/>
    <property type="match status" value="1"/>
</dbReference>
<dbReference type="Proteomes" id="UP000326881">
    <property type="component" value="Plasmid unnamed"/>
</dbReference>
<dbReference type="OrthoDB" id="8264173at2"/>
<reference evidence="7 8" key="1">
    <citation type="submission" date="2019-08" db="EMBL/GenBank/DDBJ databases">
        <title>Prosopis cineraria nodule microbiome.</title>
        <authorList>
            <person name="Ali R."/>
            <person name="Chaluvadi S.R."/>
            <person name="Wang X."/>
        </authorList>
    </citation>
    <scope>NUCLEOTIDE SEQUENCE [LARGE SCALE GENOMIC DNA]</scope>
    <source>
        <strain evidence="7 8">BG7</strain>
        <plasmid evidence="7 8">unnamed</plasmid>
    </source>
</reference>
<evidence type="ECO:0000256" key="1">
    <source>
        <dbReference type="ARBA" id="ARBA00022679"/>
    </source>
</evidence>
<keyword evidence="2" id="KW-0548">Nucleotidyltransferase</keyword>
<evidence type="ECO:0000259" key="6">
    <source>
        <dbReference type="Pfam" id="PF26305"/>
    </source>
</evidence>
<dbReference type="GO" id="GO:0016779">
    <property type="term" value="F:nucleotidyltransferase activity"/>
    <property type="evidence" value="ECO:0007669"/>
    <property type="project" value="InterPro"/>
</dbReference>
<dbReference type="InterPro" id="IPR058909">
    <property type="entry name" value="CD_NTase_C"/>
</dbReference>
<dbReference type="RefSeq" id="WP_153273496.1">
    <property type="nucleotide sequence ID" value="NZ_CP043499.1"/>
</dbReference>
<organism evidence="7 8">
    <name type="scientific">Rhizobium grahamii</name>
    <dbReference type="NCBI Taxonomy" id="1120045"/>
    <lineage>
        <taxon>Bacteria</taxon>
        <taxon>Pseudomonadati</taxon>
        <taxon>Pseudomonadota</taxon>
        <taxon>Alphaproteobacteria</taxon>
        <taxon>Hyphomicrobiales</taxon>
        <taxon>Rhizobiaceae</taxon>
        <taxon>Rhizobium/Agrobacterium group</taxon>
        <taxon>Rhizobium</taxon>
    </lineage>
</organism>
<sequence>MAIPEHQLAAWSTQPEAGPSRDTYRSVKEVLEDRGSPFAGKASDVFLQGSYGNDTNVARDSDVDVVSLTSAAFYHNAGALPADQYAAFVRTYGGAAAYTYQHYRADVTTWLVKNYGADVVPGKKAIFVPKGKNRRDCDVLPAMEYRHYYRFDTITDHSYARGICFFMPDGTQIVNYPKQHSDNCTKKHQQTGTWFKHTVRCYKNMRNYLVDNGLLQEGVAPSYFIEGMLYNAPNPLFGKTFQDTVVETFNFVAEADRSQFKCANGIHSLIGNSPVTWRAGDCQTYLDAIKKLWLDWS</sequence>
<dbReference type="GO" id="GO:0051607">
    <property type="term" value="P:defense response to virus"/>
    <property type="evidence" value="ECO:0007669"/>
    <property type="project" value="UniProtKB-KW"/>
</dbReference>
<keyword evidence="3" id="KW-0547">Nucleotide-binding</keyword>
<evidence type="ECO:0000256" key="2">
    <source>
        <dbReference type="ARBA" id="ARBA00022695"/>
    </source>
</evidence>
<evidence type="ECO:0000256" key="4">
    <source>
        <dbReference type="ARBA" id="ARBA00023118"/>
    </source>
</evidence>
<feature type="domain" description="cGAS/DncV-like nucleotidyltransferase C-terminal helical" evidence="6">
    <location>
        <begin position="182"/>
        <end position="293"/>
    </location>
</feature>
<name>A0A5Q0CE04_9HYPH</name>
<geneLocation type="plasmid" evidence="7 8">
    <name>unnamed</name>
</geneLocation>
<dbReference type="KEGG" id="rgr:FZ934_25160"/>
<keyword evidence="4" id="KW-0051">Antiviral defense</keyword>
<keyword evidence="8" id="KW-1185">Reference proteome</keyword>
<protein>
    <submittedName>
        <fullName evidence="7">Nucleotidyltransferase</fullName>
    </submittedName>
</protein>
<evidence type="ECO:0000256" key="3">
    <source>
        <dbReference type="ARBA" id="ARBA00022741"/>
    </source>
</evidence>
<dbReference type="CDD" id="cd05400">
    <property type="entry name" value="NT_2-5OAS_ClassI-CCAase"/>
    <property type="match status" value="1"/>
</dbReference>
<proteinExistence type="predicted"/>
<dbReference type="EMBL" id="CP043499">
    <property type="protein sequence ID" value="QFY63535.1"/>
    <property type="molecule type" value="Genomic_DNA"/>
</dbReference>